<dbReference type="GeneID" id="116303367"/>
<evidence type="ECO:0000259" key="3">
    <source>
        <dbReference type="PROSITE" id="PS50158"/>
    </source>
</evidence>
<evidence type="ECO:0000256" key="2">
    <source>
        <dbReference type="SAM" id="MobiDB-lite"/>
    </source>
</evidence>
<dbReference type="OrthoDB" id="5982526at2759"/>
<feature type="non-terminal residue" evidence="5">
    <location>
        <position position="1"/>
    </location>
</feature>
<dbReference type="Proteomes" id="UP000515163">
    <property type="component" value="Unplaced"/>
</dbReference>
<organism evidence="4 5">
    <name type="scientific">Actinia tenebrosa</name>
    <name type="common">Australian red waratah sea anemone</name>
    <dbReference type="NCBI Taxonomy" id="6105"/>
    <lineage>
        <taxon>Eukaryota</taxon>
        <taxon>Metazoa</taxon>
        <taxon>Cnidaria</taxon>
        <taxon>Anthozoa</taxon>
        <taxon>Hexacorallia</taxon>
        <taxon>Actiniaria</taxon>
        <taxon>Actiniidae</taxon>
        <taxon>Actinia</taxon>
    </lineage>
</organism>
<sequence>LEDWIADAQRSVAAQKLTGQEAVDFLYHSLEGAARDEVRLRPVDDWTDPDGFFRILRDVFGEKLTKTQLLQRFFARKQGDREPIQDFAHALMSMAEHITRVHVGALENKDQNLRDTFVENLRDNLLRRDLKRYIREHPEKTFNEVRQEAYRSSEDTDRGAHRHAAAKEVLVESNQVNAIQELTAGQKALVERLMQQQKLLDEQQKLLTQLTMKLASPSPPRSPPRGPRRCYNCHELGHLRPNCPKPLKDKAPAAPQKESNSSSPQQ</sequence>
<gene>
    <name evidence="5" type="primary">LOC116303367</name>
</gene>
<evidence type="ECO:0000313" key="5">
    <source>
        <dbReference type="RefSeq" id="XP_031568755.1"/>
    </source>
</evidence>
<keyword evidence="4" id="KW-1185">Reference proteome</keyword>
<protein>
    <submittedName>
        <fullName evidence="5">Uncharacterized protein LOC116303367</fullName>
    </submittedName>
</protein>
<dbReference type="InterPro" id="IPR036875">
    <property type="entry name" value="Znf_CCHC_sf"/>
</dbReference>
<dbReference type="RefSeq" id="XP_031568755.1">
    <property type="nucleotide sequence ID" value="XM_031712895.1"/>
</dbReference>
<evidence type="ECO:0000313" key="4">
    <source>
        <dbReference type="Proteomes" id="UP000515163"/>
    </source>
</evidence>
<dbReference type="PANTHER" id="PTHR19963">
    <property type="entry name" value="CCHC-TYPE DOMAIN-CONTAINING PROTEIN"/>
    <property type="match status" value="1"/>
</dbReference>
<dbReference type="SMART" id="SM00343">
    <property type="entry name" value="ZnF_C2HC"/>
    <property type="match status" value="1"/>
</dbReference>
<dbReference type="InterPro" id="IPR001878">
    <property type="entry name" value="Znf_CCHC"/>
</dbReference>
<dbReference type="AlphaFoldDB" id="A0A6P8IQS1"/>
<evidence type="ECO:0000256" key="1">
    <source>
        <dbReference type="PROSITE-ProRule" id="PRU00047"/>
    </source>
</evidence>
<accession>A0A6P8IQS1</accession>
<dbReference type="SUPFAM" id="SSF57756">
    <property type="entry name" value="Retrovirus zinc finger-like domains"/>
    <property type="match status" value="1"/>
</dbReference>
<reference evidence="5" key="1">
    <citation type="submission" date="2025-08" db="UniProtKB">
        <authorList>
            <consortium name="RefSeq"/>
        </authorList>
    </citation>
    <scope>IDENTIFICATION</scope>
    <source>
        <tissue evidence="5">Tentacle</tissue>
    </source>
</reference>
<feature type="domain" description="CCHC-type" evidence="3">
    <location>
        <begin position="228"/>
        <end position="245"/>
    </location>
</feature>
<name>A0A6P8IQS1_ACTTE</name>
<keyword evidence="1" id="KW-0862">Zinc</keyword>
<dbReference type="GO" id="GO:0008270">
    <property type="term" value="F:zinc ion binding"/>
    <property type="evidence" value="ECO:0007669"/>
    <property type="project" value="UniProtKB-KW"/>
</dbReference>
<dbReference type="PROSITE" id="PS50158">
    <property type="entry name" value="ZF_CCHC"/>
    <property type="match status" value="1"/>
</dbReference>
<keyword evidence="1" id="KW-0863">Zinc-finger</keyword>
<dbReference type="GO" id="GO:0003676">
    <property type="term" value="F:nucleic acid binding"/>
    <property type="evidence" value="ECO:0007669"/>
    <property type="project" value="InterPro"/>
</dbReference>
<proteinExistence type="predicted"/>
<dbReference type="PANTHER" id="PTHR19963:SF30">
    <property type="entry name" value="ENDONUCLEASE_EXONUCLEASE_PHOSPHATASE DOMAIN-CONTAINING PROTEIN"/>
    <property type="match status" value="1"/>
</dbReference>
<dbReference type="InParanoid" id="A0A6P8IQS1"/>
<dbReference type="Gene3D" id="4.10.60.10">
    <property type="entry name" value="Zinc finger, CCHC-type"/>
    <property type="match status" value="1"/>
</dbReference>
<feature type="region of interest" description="Disordered" evidence="2">
    <location>
        <begin position="212"/>
        <end position="266"/>
    </location>
</feature>
<keyword evidence="1" id="KW-0479">Metal-binding</keyword>
<dbReference type="KEGG" id="aten:116303367"/>